<keyword evidence="6 9" id="KW-0822">Tryptophan biosynthesis</keyword>
<dbReference type="Pfam" id="PF00697">
    <property type="entry name" value="PRAI"/>
    <property type="match status" value="1"/>
</dbReference>
<dbReference type="PANTHER" id="PTHR42894:SF1">
    <property type="entry name" value="N-(5'-PHOSPHORIBOSYL)ANTHRANILATE ISOMERASE"/>
    <property type="match status" value="1"/>
</dbReference>
<dbReference type="NCBIfam" id="NF002295">
    <property type="entry name" value="PRK01222.1-1"/>
    <property type="match status" value="1"/>
</dbReference>
<dbReference type="HAMAP" id="MF_00135">
    <property type="entry name" value="PRAI"/>
    <property type="match status" value="1"/>
</dbReference>
<dbReference type="Proteomes" id="UP000253529">
    <property type="component" value="Unassembled WGS sequence"/>
</dbReference>
<dbReference type="PANTHER" id="PTHR42894">
    <property type="entry name" value="N-(5'-PHOSPHORIBOSYL)ANTHRANILATE ISOMERASE"/>
    <property type="match status" value="1"/>
</dbReference>
<comment type="similarity">
    <text evidence="9">Belongs to the TrpF family.</text>
</comment>
<dbReference type="SUPFAM" id="SSF51366">
    <property type="entry name" value="Ribulose-phoshate binding barrel"/>
    <property type="match status" value="1"/>
</dbReference>
<proteinExistence type="inferred from homology"/>
<evidence type="ECO:0000259" key="10">
    <source>
        <dbReference type="Pfam" id="PF00697"/>
    </source>
</evidence>
<sequence length="222" mass="22809">MTPLVKICGLSTPESLDAAIAAGADMVGFVFFARSPRHIDFATARALGRRARGRATIVALTVDADDALLSDVVEALDPDMLQFHGKESPERVAAIGALYGRRTLKAVGVAAPDDLAAAGAYDGAADFLLIDAKPPKGAALPGGNGLPFDWRLARDFAPRRPWLLSGGLAPDNVAAAIRATGARGVDVSSGVESAPGVKDETRIAAFVAAARTGLARTPLGAK</sequence>
<dbReference type="InterPro" id="IPR013785">
    <property type="entry name" value="Aldolase_TIM"/>
</dbReference>
<evidence type="ECO:0000256" key="3">
    <source>
        <dbReference type="ARBA" id="ARBA00012572"/>
    </source>
</evidence>
<evidence type="ECO:0000256" key="6">
    <source>
        <dbReference type="ARBA" id="ARBA00022822"/>
    </source>
</evidence>
<dbReference type="EMBL" id="QNRK01000043">
    <property type="protein sequence ID" value="RBP03555.1"/>
    <property type="molecule type" value="Genomic_DNA"/>
</dbReference>
<comment type="pathway">
    <text evidence="2 9">Amino-acid biosynthesis; L-tryptophan biosynthesis; L-tryptophan from chorismate: step 3/5.</text>
</comment>
<dbReference type="GO" id="GO:0004640">
    <property type="term" value="F:phosphoribosylanthranilate isomerase activity"/>
    <property type="evidence" value="ECO:0007669"/>
    <property type="project" value="UniProtKB-UniRule"/>
</dbReference>
<protein>
    <recommendedName>
        <fullName evidence="4 9">N-(5'-phosphoribosyl)anthranilate isomerase</fullName>
        <shortName evidence="9">PRAI</shortName>
        <ecNumber evidence="3 9">5.3.1.24</ecNumber>
    </recommendedName>
</protein>
<dbReference type="GO" id="GO:0000162">
    <property type="term" value="P:L-tryptophan biosynthetic process"/>
    <property type="evidence" value="ECO:0007669"/>
    <property type="project" value="UniProtKB-UniRule"/>
</dbReference>
<evidence type="ECO:0000313" key="11">
    <source>
        <dbReference type="EMBL" id="RBP03555.1"/>
    </source>
</evidence>
<dbReference type="Gene3D" id="3.20.20.70">
    <property type="entry name" value="Aldolase class I"/>
    <property type="match status" value="1"/>
</dbReference>
<accession>A0A366EPZ7</accession>
<keyword evidence="7 9" id="KW-0057">Aromatic amino acid biosynthesis</keyword>
<evidence type="ECO:0000256" key="2">
    <source>
        <dbReference type="ARBA" id="ARBA00004664"/>
    </source>
</evidence>
<keyword evidence="8 9" id="KW-0413">Isomerase</keyword>
<dbReference type="OrthoDB" id="9796196at2"/>
<evidence type="ECO:0000256" key="1">
    <source>
        <dbReference type="ARBA" id="ARBA00001164"/>
    </source>
</evidence>
<dbReference type="UniPathway" id="UPA00035">
    <property type="reaction ID" value="UER00042"/>
</dbReference>
<keyword evidence="12" id="KW-1185">Reference proteome</keyword>
<dbReference type="RefSeq" id="WP_113892708.1">
    <property type="nucleotide sequence ID" value="NZ_QNRK01000043.1"/>
</dbReference>
<dbReference type="InterPro" id="IPR044643">
    <property type="entry name" value="TrpF_fam"/>
</dbReference>
<evidence type="ECO:0000256" key="9">
    <source>
        <dbReference type="HAMAP-Rule" id="MF_00135"/>
    </source>
</evidence>
<comment type="caution">
    <text evidence="11">The sequence shown here is derived from an EMBL/GenBank/DDBJ whole genome shotgun (WGS) entry which is preliminary data.</text>
</comment>
<keyword evidence="5 9" id="KW-0028">Amino-acid biosynthesis</keyword>
<dbReference type="CDD" id="cd00405">
    <property type="entry name" value="PRAI"/>
    <property type="match status" value="1"/>
</dbReference>
<name>A0A366EPZ7_9HYPH</name>
<dbReference type="InterPro" id="IPR001240">
    <property type="entry name" value="PRAI_dom"/>
</dbReference>
<gene>
    <name evidence="9" type="primary">trpF</name>
    <name evidence="11" type="ORF">DFR50_14341</name>
</gene>
<evidence type="ECO:0000256" key="8">
    <source>
        <dbReference type="ARBA" id="ARBA00023235"/>
    </source>
</evidence>
<evidence type="ECO:0000256" key="4">
    <source>
        <dbReference type="ARBA" id="ARBA00022272"/>
    </source>
</evidence>
<evidence type="ECO:0000256" key="5">
    <source>
        <dbReference type="ARBA" id="ARBA00022605"/>
    </source>
</evidence>
<reference evidence="11 12" key="1">
    <citation type="submission" date="2018-06" db="EMBL/GenBank/DDBJ databases">
        <title>Genomic Encyclopedia of Type Strains, Phase IV (KMG-IV): sequencing the most valuable type-strain genomes for metagenomic binning, comparative biology and taxonomic classification.</title>
        <authorList>
            <person name="Goeker M."/>
        </authorList>
    </citation>
    <scope>NUCLEOTIDE SEQUENCE [LARGE SCALE GENOMIC DNA]</scope>
    <source>
        <strain evidence="11 12">DSM 24875</strain>
    </source>
</reference>
<feature type="domain" description="N-(5'phosphoribosyl) anthranilate isomerase (PRAI)" evidence="10">
    <location>
        <begin position="5"/>
        <end position="208"/>
    </location>
</feature>
<dbReference type="InterPro" id="IPR011060">
    <property type="entry name" value="RibuloseP-bd_barrel"/>
</dbReference>
<evidence type="ECO:0000256" key="7">
    <source>
        <dbReference type="ARBA" id="ARBA00023141"/>
    </source>
</evidence>
<organism evidence="11 12">
    <name type="scientific">Roseiarcus fermentans</name>
    <dbReference type="NCBI Taxonomy" id="1473586"/>
    <lineage>
        <taxon>Bacteria</taxon>
        <taxon>Pseudomonadati</taxon>
        <taxon>Pseudomonadota</taxon>
        <taxon>Alphaproteobacteria</taxon>
        <taxon>Hyphomicrobiales</taxon>
        <taxon>Roseiarcaceae</taxon>
        <taxon>Roseiarcus</taxon>
    </lineage>
</organism>
<dbReference type="EC" id="5.3.1.24" evidence="3 9"/>
<dbReference type="AlphaFoldDB" id="A0A366EPZ7"/>
<comment type="catalytic activity">
    <reaction evidence="1 9">
        <text>N-(5-phospho-beta-D-ribosyl)anthranilate = 1-(2-carboxyphenylamino)-1-deoxy-D-ribulose 5-phosphate</text>
        <dbReference type="Rhea" id="RHEA:21540"/>
        <dbReference type="ChEBI" id="CHEBI:18277"/>
        <dbReference type="ChEBI" id="CHEBI:58613"/>
        <dbReference type="EC" id="5.3.1.24"/>
    </reaction>
</comment>
<evidence type="ECO:0000313" key="12">
    <source>
        <dbReference type="Proteomes" id="UP000253529"/>
    </source>
</evidence>